<name>U7V5T8_9FUSO</name>
<sequence length="268" mass="31510">MKNKFSIITASFNSYIELEKTIVSILELDYDSQNLEYIVVDGGSKDKTKEILKYYEDKFKKRGISYKWISEEDKGIYDALNKGKKMVTEEDAFVICINAGDKLLNIKCLERITADIIIANLYAVVNGKNKKFNINKIYEVNEKNYFKIKVHHQSFFIRKKILEDYFIDIGETADNLLMVRAINNKNYKKENLLEKYTSSFTLGGISDQRNFKRIKSYMKSIKKYNSLTEEKLSISKLIVYNIVPIFKLLMRAILPNKVYDIRRRIFEL</sequence>
<feature type="domain" description="Glycosyltransferase 2-like" evidence="1">
    <location>
        <begin position="6"/>
        <end position="133"/>
    </location>
</feature>
<evidence type="ECO:0000259" key="1">
    <source>
        <dbReference type="Pfam" id="PF00535"/>
    </source>
</evidence>
<dbReference type="SUPFAM" id="SSF53448">
    <property type="entry name" value="Nucleotide-diphospho-sugar transferases"/>
    <property type="match status" value="1"/>
</dbReference>
<keyword evidence="2" id="KW-0808">Transferase</keyword>
<reference evidence="2 3" key="1">
    <citation type="submission" date="2013-08" db="EMBL/GenBank/DDBJ databases">
        <authorList>
            <person name="Weinstock G."/>
            <person name="Sodergren E."/>
            <person name="Wylie T."/>
            <person name="Fulton L."/>
            <person name="Fulton R."/>
            <person name="Fronick C."/>
            <person name="O'Laughlin M."/>
            <person name="Godfrey J."/>
            <person name="Miner T."/>
            <person name="Herter B."/>
            <person name="Appelbaum E."/>
            <person name="Cordes M."/>
            <person name="Lek S."/>
            <person name="Wollam A."/>
            <person name="Pepin K.H."/>
            <person name="Palsikar V.B."/>
            <person name="Mitreva M."/>
            <person name="Wilson R.K."/>
        </authorList>
    </citation>
    <scope>NUCLEOTIDE SEQUENCE [LARGE SCALE GENOMIC DNA]</scope>
    <source>
        <strain evidence="2 3">ATCC BAA-474</strain>
    </source>
</reference>
<protein>
    <submittedName>
        <fullName evidence="2">Glycosyltransferase, group 2 family protein</fullName>
    </submittedName>
</protein>
<gene>
    <name evidence="2" type="ORF">HMPREF0202_02681</name>
</gene>
<dbReference type="PANTHER" id="PTHR22916">
    <property type="entry name" value="GLYCOSYLTRANSFERASE"/>
    <property type="match status" value="1"/>
</dbReference>
<dbReference type="InterPro" id="IPR029044">
    <property type="entry name" value="Nucleotide-diphossugar_trans"/>
</dbReference>
<dbReference type="AlphaFoldDB" id="U7V5T8"/>
<dbReference type="Gene3D" id="3.90.550.10">
    <property type="entry name" value="Spore Coat Polysaccharide Biosynthesis Protein SpsA, Chain A"/>
    <property type="match status" value="1"/>
</dbReference>
<dbReference type="HOGENOM" id="CLU_025996_21_1_0"/>
<evidence type="ECO:0000313" key="2">
    <source>
        <dbReference type="EMBL" id="ERT66123.1"/>
    </source>
</evidence>
<comment type="caution">
    <text evidence="2">The sequence shown here is derived from an EMBL/GenBank/DDBJ whole genome shotgun (WGS) entry which is preliminary data.</text>
</comment>
<organism evidence="2 3">
    <name type="scientific">Cetobacterium somerae ATCC BAA-474</name>
    <dbReference type="NCBI Taxonomy" id="1319815"/>
    <lineage>
        <taxon>Bacteria</taxon>
        <taxon>Fusobacteriati</taxon>
        <taxon>Fusobacteriota</taxon>
        <taxon>Fusobacteriia</taxon>
        <taxon>Fusobacteriales</taxon>
        <taxon>Fusobacteriaceae</taxon>
        <taxon>Cetobacterium</taxon>
    </lineage>
</organism>
<dbReference type="Pfam" id="PF00535">
    <property type="entry name" value="Glycos_transf_2"/>
    <property type="match status" value="1"/>
</dbReference>
<dbReference type="STRING" id="1319815.HMPREF0202_02681"/>
<dbReference type="PANTHER" id="PTHR22916:SF67">
    <property type="entry name" value="COLANIC ACID BIOSYNTHESIS GLYCOSYL TRANSFERASE WCAE-RELATED"/>
    <property type="match status" value="1"/>
</dbReference>
<dbReference type="GO" id="GO:0016740">
    <property type="term" value="F:transferase activity"/>
    <property type="evidence" value="ECO:0007669"/>
    <property type="project" value="UniProtKB-KW"/>
</dbReference>
<keyword evidence="3" id="KW-1185">Reference proteome</keyword>
<dbReference type="Proteomes" id="UP000017081">
    <property type="component" value="Unassembled WGS sequence"/>
</dbReference>
<dbReference type="EMBL" id="AXZF01000146">
    <property type="protein sequence ID" value="ERT66123.1"/>
    <property type="molecule type" value="Genomic_DNA"/>
</dbReference>
<accession>U7V5T8</accession>
<dbReference type="eggNOG" id="COG0463">
    <property type="taxonomic scope" value="Bacteria"/>
</dbReference>
<evidence type="ECO:0000313" key="3">
    <source>
        <dbReference type="Proteomes" id="UP000017081"/>
    </source>
</evidence>
<dbReference type="InterPro" id="IPR001173">
    <property type="entry name" value="Glyco_trans_2-like"/>
</dbReference>
<dbReference type="RefSeq" id="WP_023052209.1">
    <property type="nucleotide sequence ID" value="NZ_CP173065.2"/>
</dbReference>
<proteinExistence type="predicted"/>